<keyword evidence="1" id="KW-0472">Membrane</keyword>
<sequence length="53" mass="6389">MNDNERIERLERELHEIKIKLEEVSNESRGFDFSWFWILIPVLALAGWVVRGF</sequence>
<protein>
    <submittedName>
        <fullName evidence="2">Uncharacterized protein</fullName>
    </submittedName>
</protein>
<keyword evidence="3" id="KW-1185">Reference proteome</keyword>
<gene>
    <name evidence="2" type="ORF">LQV63_14970</name>
</gene>
<reference evidence="2 3" key="1">
    <citation type="submission" date="2021-11" db="EMBL/GenBank/DDBJ databases">
        <title>Draft genome sequence of Paenibacillus profundus YoMME, a new Gram-positive bacteria with exoelectrogenic properties.</title>
        <authorList>
            <person name="Hubenova Y."/>
            <person name="Hubenova E."/>
            <person name="Manasiev Y."/>
            <person name="Peykov S."/>
            <person name="Mitov M."/>
        </authorList>
    </citation>
    <scope>NUCLEOTIDE SEQUENCE [LARGE SCALE GENOMIC DNA]</scope>
    <source>
        <strain evidence="2 3">YoMME</strain>
    </source>
</reference>
<dbReference type="RefSeq" id="WP_019422300.1">
    <property type="nucleotide sequence ID" value="NZ_JAJNBZ010000011.1"/>
</dbReference>
<evidence type="ECO:0000256" key="1">
    <source>
        <dbReference type="SAM" id="Phobius"/>
    </source>
</evidence>
<keyword evidence="1" id="KW-0812">Transmembrane</keyword>
<dbReference type="EMBL" id="JAJNBZ010000011">
    <property type="protein sequence ID" value="MCE5170616.1"/>
    <property type="molecule type" value="Genomic_DNA"/>
</dbReference>
<feature type="transmembrane region" description="Helical" evidence="1">
    <location>
        <begin position="33"/>
        <end position="50"/>
    </location>
</feature>
<keyword evidence="1" id="KW-1133">Transmembrane helix</keyword>
<evidence type="ECO:0000313" key="2">
    <source>
        <dbReference type="EMBL" id="MCE5170616.1"/>
    </source>
</evidence>
<proteinExistence type="predicted"/>
<dbReference type="Proteomes" id="UP001199916">
    <property type="component" value="Unassembled WGS sequence"/>
</dbReference>
<organism evidence="2 3">
    <name type="scientific">Paenibacillus profundus</name>
    <dbReference type="NCBI Taxonomy" id="1173085"/>
    <lineage>
        <taxon>Bacteria</taxon>
        <taxon>Bacillati</taxon>
        <taxon>Bacillota</taxon>
        <taxon>Bacilli</taxon>
        <taxon>Bacillales</taxon>
        <taxon>Paenibacillaceae</taxon>
        <taxon>Paenibacillus</taxon>
    </lineage>
</organism>
<accession>A0ABS8YJW3</accession>
<evidence type="ECO:0000313" key="3">
    <source>
        <dbReference type="Proteomes" id="UP001199916"/>
    </source>
</evidence>
<comment type="caution">
    <text evidence="2">The sequence shown here is derived from an EMBL/GenBank/DDBJ whole genome shotgun (WGS) entry which is preliminary data.</text>
</comment>
<name>A0ABS8YJW3_9BACL</name>